<dbReference type="EMBL" id="FPAW01000016">
    <property type="protein sequence ID" value="SFT97650.1"/>
    <property type="molecule type" value="Genomic_DNA"/>
</dbReference>
<feature type="signal peptide" evidence="1">
    <location>
        <begin position="1"/>
        <end position="21"/>
    </location>
</feature>
<evidence type="ECO:0000313" key="2">
    <source>
        <dbReference type="EMBL" id="SFT97650.1"/>
    </source>
</evidence>
<name>A0A1I7CE00_9RHOB</name>
<dbReference type="NCBIfam" id="TIGR03370">
    <property type="entry name" value="VPLPA-CTERM"/>
    <property type="match status" value="1"/>
</dbReference>
<evidence type="ECO:0000313" key="3">
    <source>
        <dbReference type="Proteomes" id="UP000182466"/>
    </source>
</evidence>
<dbReference type="eggNOG" id="ENOG50347S7">
    <property type="taxonomic scope" value="Bacteria"/>
</dbReference>
<gene>
    <name evidence="2" type="ORF">SAMN05216236_11623</name>
</gene>
<dbReference type="Proteomes" id="UP000182466">
    <property type="component" value="Unassembled WGS sequence"/>
</dbReference>
<keyword evidence="3" id="KW-1185">Reference proteome</keyword>
<accession>A0A1I7CE00</accession>
<organism evidence="2 3">
    <name type="scientific">Sedimentitalea nanhaiensis</name>
    <dbReference type="NCBI Taxonomy" id="999627"/>
    <lineage>
        <taxon>Bacteria</taxon>
        <taxon>Pseudomonadati</taxon>
        <taxon>Pseudomonadota</taxon>
        <taxon>Alphaproteobacteria</taxon>
        <taxon>Rhodobacterales</taxon>
        <taxon>Paracoccaceae</taxon>
        <taxon>Sedimentitalea</taxon>
    </lineage>
</organism>
<protein>
    <submittedName>
        <fullName evidence="2">VPLPA-CTERM protein sorting domain-containing protein</fullName>
    </submittedName>
</protein>
<feature type="chain" id="PRO_5010176768" evidence="1">
    <location>
        <begin position="22"/>
        <end position="220"/>
    </location>
</feature>
<proteinExistence type="predicted"/>
<dbReference type="OrthoDB" id="7875229at2"/>
<dbReference type="AlphaFoldDB" id="A0A1I7CE00"/>
<sequence>MKTVLIASAMAAFSIVGSAGAATLNGTFSFDIYQRTDANSAQSEATTGNIAASTFLQNVTYSGDIDFGTFNGNATTIGDWLGSGVNGAVSGLTNAVAALQLSKSDIGNGTATTTFFDITATFASSFDSIIRHDDGITAFDDGIAYATSAQPTTVIDTIANGFDGGQWRLIYAATNNDPSVLKVTGDNLPTPTPVPLPAGGLLLITGMGAVAALRRRKKAA</sequence>
<reference evidence="2 3" key="1">
    <citation type="submission" date="2016-10" db="EMBL/GenBank/DDBJ databases">
        <authorList>
            <person name="de Groot N.N."/>
        </authorList>
    </citation>
    <scope>NUCLEOTIDE SEQUENCE [LARGE SCALE GENOMIC DNA]</scope>
    <source>
        <strain evidence="2 3">CGMCC 1.10959</strain>
    </source>
</reference>
<dbReference type="RefSeq" id="WP_139236426.1">
    <property type="nucleotide sequence ID" value="NZ_FPAW01000016.1"/>
</dbReference>
<evidence type="ECO:0000256" key="1">
    <source>
        <dbReference type="SAM" id="SignalP"/>
    </source>
</evidence>
<keyword evidence="1" id="KW-0732">Signal</keyword>
<dbReference type="InterPro" id="IPR022472">
    <property type="entry name" value="VPLPA-CTERM"/>
</dbReference>